<dbReference type="PANTHER" id="PTHR30576:SF0">
    <property type="entry name" value="UNDECAPRENYL-PHOSPHATE N-ACETYLGALACTOSAMINYL 1-PHOSPHATE TRANSFERASE-RELATED"/>
    <property type="match status" value="1"/>
</dbReference>
<gene>
    <name evidence="4" type="ORF">C7H52_02960</name>
</gene>
<accession>A0A2T1NCV7</accession>
<keyword evidence="5" id="KW-1185">Reference proteome</keyword>
<reference evidence="4 5" key="1">
    <citation type="submission" date="2018-03" db="EMBL/GenBank/DDBJ databases">
        <title>Mesoflavibacter sp. HG37 and Mesoflavibacter sp. HG96 sp.nov., two marine bacteria isolated from seawater of Western Pacific Ocean.</title>
        <authorList>
            <person name="Cheng H."/>
            <person name="Wu Y.-H."/>
            <person name="Guo L.-L."/>
            <person name="Xu X.-W."/>
        </authorList>
    </citation>
    <scope>NUCLEOTIDE SEQUENCE [LARGE SCALE GENOMIC DNA]</scope>
    <source>
        <strain evidence="4 5">KCTC 32269</strain>
    </source>
</reference>
<name>A0A2T1NCV7_9FLAO</name>
<organism evidence="4 5">
    <name type="scientific">Aurantibacter aestuarii</name>
    <dbReference type="NCBI Taxonomy" id="1266046"/>
    <lineage>
        <taxon>Bacteria</taxon>
        <taxon>Pseudomonadati</taxon>
        <taxon>Bacteroidota</taxon>
        <taxon>Flavobacteriia</taxon>
        <taxon>Flavobacteriales</taxon>
        <taxon>Flavobacteriaceae</taxon>
        <taxon>Aurantibacter</taxon>
    </lineage>
</organism>
<dbReference type="PANTHER" id="PTHR30576">
    <property type="entry name" value="COLANIC BIOSYNTHESIS UDP-GLUCOSE LIPID CARRIER TRANSFERASE"/>
    <property type="match status" value="1"/>
</dbReference>
<keyword evidence="2" id="KW-0472">Membrane</keyword>
<evidence type="ECO:0000256" key="1">
    <source>
        <dbReference type="ARBA" id="ARBA00006464"/>
    </source>
</evidence>
<feature type="domain" description="Bacterial sugar transferase" evidence="3">
    <location>
        <begin position="9"/>
        <end position="196"/>
    </location>
</feature>
<evidence type="ECO:0000259" key="3">
    <source>
        <dbReference type="Pfam" id="PF02397"/>
    </source>
</evidence>
<sequence length="200" mass="23389">MKNHHKILKELFDYALAISLLMGLFLPIILLIVLATIDTKRFGLFEQKRVGYKGKLFKIHKIRTMKRSDNRSTITLYKDKRITKFGLFLRNYKLDELPQIFNILKGDMSFVGPRPDVQGYADKLEGEDRIVLDVKPGITGPAQLYFKNESKILSNQINPELYNKTIIWPKKVSINKAYIKNYTLLADFKYIYKTIFGLYE</sequence>
<proteinExistence type="inferred from homology"/>
<keyword evidence="2" id="KW-0812">Transmembrane</keyword>
<dbReference type="InterPro" id="IPR003362">
    <property type="entry name" value="Bact_transf"/>
</dbReference>
<protein>
    <submittedName>
        <fullName evidence="4">Sugar transferase</fullName>
    </submittedName>
</protein>
<dbReference type="AlphaFoldDB" id="A0A2T1NCV7"/>
<evidence type="ECO:0000313" key="4">
    <source>
        <dbReference type="EMBL" id="PSG90256.1"/>
    </source>
</evidence>
<feature type="transmembrane region" description="Helical" evidence="2">
    <location>
        <begin position="12"/>
        <end position="37"/>
    </location>
</feature>
<dbReference type="EMBL" id="PXOQ01000007">
    <property type="protein sequence ID" value="PSG90256.1"/>
    <property type="molecule type" value="Genomic_DNA"/>
</dbReference>
<dbReference type="GO" id="GO:0016780">
    <property type="term" value="F:phosphotransferase activity, for other substituted phosphate groups"/>
    <property type="evidence" value="ECO:0007669"/>
    <property type="project" value="TreeGrafter"/>
</dbReference>
<comment type="similarity">
    <text evidence="1">Belongs to the bacterial sugar transferase family.</text>
</comment>
<comment type="caution">
    <text evidence="4">The sequence shown here is derived from an EMBL/GenBank/DDBJ whole genome shotgun (WGS) entry which is preliminary data.</text>
</comment>
<dbReference type="Pfam" id="PF02397">
    <property type="entry name" value="Bac_transf"/>
    <property type="match status" value="1"/>
</dbReference>
<dbReference type="Proteomes" id="UP000238426">
    <property type="component" value="Unassembled WGS sequence"/>
</dbReference>
<evidence type="ECO:0000313" key="5">
    <source>
        <dbReference type="Proteomes" id="UP000238426"/>
    </source>
</evidence>
<dbReference type="OrthoDB" id="9808602at2"/>
<dbReference type="RefSeq" id="WP_106462396.1">
    <property type="nucleotide sequence ID" value="NZ_PXOQ01000007.1"/>
</dbReference>
<keyword evidence="2" id="KW-1133">Transmembrane helix</keyword>
<evidence type="ECO:0000256" key="2">
    <source>
        <dbReference type="SAM" id="Phobius"/>
    </source>
</evidence>
<keyword evidence="4" id="KW-0808">Transferase</keyword>